<dbReference type="Proteomes" id="UP000005435">
    <property type="component" value="Chromosome"/>
</dbReference>
<dbReference type="OrthoDB" id="3035098at2"/>
<accession>G8M347</accession>
<protein>
    <submittedName>
        <fullName evidence="1">Uncharacterized protein</fullName>
    </submittedName>
</protein>
<reference evidence="2" key="1">
    <citation type="submission" date="2011-12" db="EMBL/GenBank/DDBJ databases">
        <title>Complete sequence of Clostridium clariflavum DSM 19732.</title>
        <authorList>
            <consortium name="US DOE Joint Genome Institute"/>
            <person name="Lucas S."/>
            <person name="Han J."/>
            <person name="Lapidus A."/>
            <person name="Cheng J.-F."/>
            <person name="Goodwin L."/>
            <person name="Pitluck S."/>
            <person name="Peters L."/>
            <person name="Teshima H."/>
            <person name="Detter J.C."/>
            <person name="Han C."/>
            <person name="Tapia R."/>
            <person name="Land M."/>
            <person name="Hauser L."/>
            <person name="Kyrpides N."/>
            <person name="Ivanova N."/>
            <person name="Pagani I."/>
            <person name="Kitzmiller T."/>
            <person name="Lynd L."/>
            <person name="Izquierdo J."/>
            <person name="Woyke T."/>
        </authorList>
    </citation>
    <scope>NUCLEOTIDE SEQUENCE [LARGE SCALE GENOMIC DNA]</scope>
    <source>
        <strain evidence="2">DSM 19732 / NBRC 101661 / EBR45</strain>
    </source>
</reference>
<dbReference type="HOGENOM" id="CLU_1979310_0_0_9"/>
<dbReference type="AlphaFoldDB" id="G8M347"/>
<name>G8M347_ACECE</name>
<dbReference type="KEGG" id="ccl:Clocl_2806"/>
<reference evidence="1 2" key="2">
    <citation type="journal article" date="2012" name="Stand. Genomic Sci.">
        <title>Complete Genome Sequence of Clostridium clariflavum DSM 19732.</title>
        <authorList>
            <person name="Izquierdo J.A."/>
            <person name="Goodwin L."/>
            <person name="Davenport K.W."/>
            <person name="Teshima H."/>
            <person name="Bruce D."/>
            <person name="Detter C."/>
            <person name="Tapia R."/>
            <person name="Han S."/>
            <person name="Land M."/>
            <person name="Hauser L."/>
            <person name="Jeffries C.D."/>
            <person name="Han J."/>
            <person name="Pitluck S."/>
            <person name="Nolan M."/>
            <person name="Chen A."/>
            <person name="Huntemann M."/>
            <person name="Mavromatis K."/>
            <person name="Mikhailova N."/>
            <person name="Liolios K."/>
            <person name="Woyke T."/>
            <person name="Lynd L.R."/>
        </authorList>
    </citation>
    <scope>NUCLEOTIDE SEQUENCE [LARGE SCALE GENOMIC DNA]</scope>
    <source>
        <strain evidence="2">DSM 19732 / NBRC 101661 / EBR45</strain>
    </source>
</reference>
<dbReference type="eggNOG" id="ENOG503480Y">
    <property type="taxonomic scope" value="Bacteria"/>
</dbReference>
<dbReference type="RefSeq" id="WP_014255906.1">
    <property type="nucleotide sequence ID" value="NC_016627.1"/>
</dbReference>
<proteinExistence type="predicted"/>
<keyword evidence="2" id="KW-1185">Reference proteome</keyword>
<organism evidence="1 2">
    <name type="scientific">Acetivibrio clariflavus (strain DSM 19732 / NBRC 101661 / EBR45)</name>
    <name type="common">Clostridium clariflavum</name>
    <dbReference type="NCBI Taxonomy" id="720554"/>
    <lineage>
        <taxon>Bacteria</taxon>
        <taxon>Bacillati</taxon>
        <taxon>Bacillota</taxon>
        <taxon>Clostridia</taxon>
        <taxon>Eubacteriales</taxon>
        <taxon>Oscillospiraceae</taxon>
        <taxon>Acetivibrio</taxon>
    </lineage>
</organism>
<dbReference type="EMBL" id="CP003065">
    <property type="protein sequence ID" value="AEV69356.1"/>
    <property type="molecule type" value="Genomic_DNA"/>
</dbReference>
<evidence type="ECO:0000313" key="1">
    <source>
        <dbReference type="EMBL" id="AEV69356.1"/>
    </source>
</evidence>
<gene>
    <name evidence="1" type="ordered locus">Clocl_2806</name>
</gene>
<evidence type="ECO:0000313" key="2">
    <source>
        <dbReference type="Proteomes" id="UP000005435"/>
    </source>
</evidence>
<sequence>MEKLKNCRIVIDIEEIESISCTNREFEVLLMSKDKKKYKIVFDYVLDMRYSIENASIDRFCNFRKNISENLIDNSFFIVENSEYIKYFKNQVSGTIPADNITHYILFDKVDTVIDILTEKEPILLSITAE</sequence>